<evidence type="ECO:0000313" key="1">
    <source>
        <dbReference type="EMBL" id="KAI4380512.1"/>
    </source>
</evidence>
<sequence length="241" mass="26919">MTQAQGSSSSPSGLSYEVFLSFHGLDTREGFCDYLNTSLNKARVFVFRDDDELPIGEDIGQELLQALSHSKIYIPIFSKGYATSKWCLMELVQMFKCIGAGGKQKILPIFYYVTPGEVKHQTGSYGDAFSSHEKKWDDETVQEWRSALKVAGASKGREIVKTTNRKEGKLVDLVENKVLRVLKKDYLTVTDKLVGLDQRKEAIMDVIRASTRQTFIGIYGMGGTGKTTLAKAIYNQLSLSF</sequence>
<protein>
    <submittedName>
        <fullName evidence="1">Uncharacterized protein</fullName>
    </submittedName>
</protein>
<name>A0ACB9RX70_9MYRT</name>
<reference evidence="2" key="1">
    <citation type="journal article" date="2023" name="Front. Plant Sci.">
        <title>Chromosomal-level genome assembly of Melastoma candidum provides insights into trichome evolution.</title>
        <authorList>
            <person name="Zhong Y."/>
            <person name="Wu W."/>
            <person name="Sun C."/>
            <person name="Zou P."/>
            <person name="Liu Y."/>
            <person name="Dai S."/>
            <person name="Zhou R."/>
        </authorList>
    </citation>
    <scope>NUCLEOTIDE SEQUENCE [LARGE SCALE GENOMIC DNA]</scope>
</reference>
<comment type="caution">
    <text evidence="1">The sequence shown here is derived from an EMBL/GenBank/DDBJ whole genome shotgun (WGS) entry which is preliminary data.</text>
</comment>
<proteinExistence type="predicted"/>
<evidence type="ECO:0000313" key="2">
    <source>
        <dbReference type="Proteomes" id="UP001057402"/>
    </source>
</evidence>
<dbReference type="Proteomes" id="UP001057402">
    <property type="component" value="Chromosome 3"/>
</dbReference>
<dbReference type="EMBL" id="CM042882">
    <property type="protein sequence ID" value="KAI4380512.1"/>
    <property type="molecule type" value="Genomic_DNA"/>
</dbReference>
<accession>A0ACB9RX70</accession>
<gene>
    <name evidence="1" type="ORF">MLD38_006692</name>
</gene>
<keyword evidence="2" id="KW-1185">Reference proteome</keyword>
<organism evidence="1 2">
    <name type="scientific">Melastoma candidum</name>
    <dbReference type="NCBI Taxonomy" id="119954"/>
    <lineage>
        <taxon>Eukaryota</taxon>
        <taxon>Viridiplantae</taxon>
        <taxon>Streptophyta</taxon>
        <taxon>Embryophyta</taxon>
        <taxon>Tracheophyta</taxon>
        <taxon>Spermatophyta</taxon>
        <taxon>Magnoliopsida</taxon>
        <taxon>eudicotyledons</taxon>
        <taxon>Gunneridae</taxon>
        <taxon>Pentapetalae</taxon>
        <taxon>rosids</taxon>
        <taxon>malvids</taxon>
        <taxon>Myrtales</taxon>
        <taxon>Melastomataceae</taxon>
        <taxon>Melastomatoideae</taxon>
        <taxon>Melastomateae</taxon>
        <taxon>Melastoma</taxon>
    </lineage>
</organism>